<feature type="chain" id="PRO_5022663340" evidence="1">
    <location>
        <begin position="26"/>
        <end position="157"/>
    </location>
</feature>
<name>A0A5C6XHT1_9DELT</name>
<dbReference type="OrthoDB" id="5509303at2"/>
<dbReference type="EMBL" id="VOSM01000001">
    <property type="protein sequence ID" value="TXD39434.1"/>
    <property type="molecule type" value="Genomic_DNA"/>
</dbReference>
<gene>
    <name evidence="2" type="ORF">FRC98_03295</name>
</gene>
<keyword evidence="1" id="KW-0732">Signal</keyword>
<sequence length="157" mass="16724">MSHVRGALFSLVALTVFMVAATASAQDYSFRDWSDVSSVCPSCDAVSTDVLELTSGQEIQGNVVAINADFYTVERFGEIRTVPTSQVSSVNWKDGSQPAGIDALDQIVLNNGHVLTGELVVENEAPAYMQLRGALNDATFTVFATQAAAVYKAGQAR</sequence>
<evidence type="ECO:0000256" key="1">
    <source>
        <dbReference type="SAM" id="SignalP"/>
    </source>
</evidence>
<proteinExistence type="predicted"/>
<evidence type="ECO:0000313" key="2">
    <source>
        <dbReference type="EMBL" id="TXD39434.1"/>
    </source>
</evidence>
<dbReference type="RefSeq" id="WP_146979861.1">
    <property type="nucleotide sequence ID" value="NZ_VOSM01000001.1"/>
</dbReference>
<accession>A0A5C6XHT1</accession>
<reference evidence="2 3" key="1">
    <citation type="submission" date="2019-08" db="EMBL/GenBank/DDBJ databases">
        <title>Bradymonadales sp. TMQ4.</title>
        <authorList>
            <person name="Liang Q."/>
        </authorList>
    </citation>
    <scope>NUCLEOTIDE SEQUENCE [LARGE SCALE GENOMIC DNA]</scope>
    <source>
        <strain evidence="2 3">TMQ4</strain>
    </source>
</reference>
<organism evidence="2 3">
    <name type="scientific">Lujinxingia vulgaris</name>
    <dbReference type="NCBI Taxonomy" id="2600176"/>
    <lineage>
        <taxon>Bacteria</taxon>
        <taxon>Deltaproteobacteria</taxon>
        <taxon>Bradymonadales</taxon>
        <taxon>Lujinxingiaceae</taxon>
        <taxon>Lujinxingia</taxon>
    </lineage>
</organism>
<keyword evidence="3" id="KW-1185">Reference proteome</keyword>
<dbReference type="Proteomes" id="UP000321412">
    <property type="component" value="Unassembled WGS sequence"/>
</dbReference>
<dbReference type="AlphaFoldDB" id="A0A5C6XHT1"/>
<comment type="caution">
    <text evidence="2">The sequence shown here is derived from an EMBL/GenBank/DDBJ whole genome shotgun (WGS) entry which is preliminary data.</text>
</comment>
<feature type="signal peptide" evidence="1">
    <location>
        <begin position="1"/>
        <end position="25"/>
    </location>
</feature>
<evidence type="ECO:0000313" key="3">
    <source>
        <dbReference type="Proteomes" id="UP000321412"/>
    </source>
</evidence>
<protein>
    <submittedName>
        <fullName evidence="2">Uncharacterized protein</fullName>
    </submittedName>
</protein>